<dbReference type="Gene3D" id="3.10.450.10">
    <property type="match status" value="1"/>
</dbReference>
<name>A0A3Q3IVQ6_MONAL</name>
<dbReference type="InterPro" id="IPR001363">
    <property type="entry name" value="Prot_inh_fetuin_CS"/>
</dbReference>
<dbReference type="InterPro" id="IPR025760">
    <property type="entry name" value="Cystatin_Fetuin_A"/>
</dbReference>
<evidence type="ECO:0000256" key="1">
    <source>
        <dbReference type="ARBA" id="ARBA00004613"/>
    </source>
</evidence>
<proteinExistence type="predicted"/>
<dbReference type="PROSITE" id="PS51529">
    <property type="entry name" value="CYSTATIN_FETUIN_A"/>
    <property type="match status" value="1"/>
</dbReference>
<dbReference type="AlphaFoldDB" id="A0A3Q3IVQ6"/>
<keyword evidence="9" id="KW-1185">Reference proteome</keyword>
<dbReference type="Ensembl" id="ENSMALT00000008268.1">
    <property type="protein sequence ID" value="ENSMALP00000008095.1"/>
    <property type="gene ID" value="ENSMALG00000005740.1"/>
</dbReference>
<evidence type="ECO:0000256" key="5">
    <source>
        <dbReference type="ARBA" id="ARBA00023157"/>
    </source>
</evidence>
<keyword evidence="3" id="KW-0732">Signal</keyword>
<keyword evidence="4" id="KW-0677">Repeat</keyword>
<sequence length="313" mass="34595">TFLPIILTFLIPLASLTEMNSLGIFAFLGLLAGIWARINVLRPPCDSPEVEEAALVAQEYLNAQHTHGYKYALNRIEDIKIHITPTGDSIYVLEIDLLETDCHVLDPTPVVNCTVRPKIFTAVEGDCDVVLKKVHGALAVTAFKCKTEESREDMCRGCHTLLPLNDTVALNFVSASLATLNKDVNKTYSILEVGRMLSQVGLSIICSDFFFNEMNVPHLQLLMLLQLQILLQLQNPLQLQILLQLLTLHSTQTDPYTSLLILCLSSVEIPVLMFKREVHGTPAADASPSKGPHSNKGLVSPVPLCPGRVRFFK</sequence>
<dbReference type="GO" id="GO:0031012">
    <property type="term" value="C:extracellular matrix"/>
    <property type="evidence" value="ECO:0007669"/>
    <property type="project" value="TreeGrafter"/>
</dbReference>
<evidence type="ECO:0000256" key="4">
    <source>
        <dbReference type="ARBA" id="ARBA00022737"/>
    </source>
</evidence>
<dbReference type="SMART" id="SM00043">
    <property type="entry name" value="CY"/>
    <property type="match status" value="1"/>
</dbReference>
<evidence type="ECO:0000256" key="3">
    <source>
        <dbReference type="ARBA" id="ARBA00022729"/>
    </source>
</evidence>
<evidence type="ECO:0000313" key="8">
    <source>
        <dbReference type="Ensembl" id="ENSMALP00000008095.1"/>
    </source>
</evidence>
<dbReference type="InterPro" id="IPR050735">
    <property type="entry name" value="Kininogen_Fetuin_HRG"/>
</dbReference>
<evidence type="ECO:0000313" key="9">
    <source>
        <dbReference type="Proteomes" id="UP000261600"/>
    </source>
</evidence>
<dbReference type="GO" id="GO:0072562">
    <property type="term" value="C:blood microparticle"/>
    <property type="evidence" value="ECO:0007669"/>
    <property type="project" value="TreeGrafter"/>
</dbReference>
<dbReference type="InterPro" id="IPR046350">
    <property type="entry name" value="Cystatin_sf"/>
</dbReference>
<reference evidence="8" key="2">
    <citation type="submission" date="2025-09" db="UniProtKB">
        <authorList>
            <consortium name="Ensembl"/>
        </authorList>
    </citation>
    <scope>IDENTIFICATION</scope>
</reference>
<evidence type="ECO:0000256" key="6">
    <source>
        <dbReference type="ARBA" id="ARBA00023180"/>
    </source>
</evidence>
<dbReference type="CDD" id="cd00042">
    <property type="entry name" value="CY"/>
    <property type="match status" value="1"/>
</dbReference>
<evidence type="ECO:0000259" key="7">
    <source>
        <dbReference type="PROSITE" id="PS51529"/>
    </source>
</evidence>
<dbReference type="PROSITE" id="PS01255">
    <property type="entry name" value="FETUIN_2"/>
    <property type="match status" value="1"/>
</dbReference>
<feature type="domain" description="Cystatin fetuin-A-type" evidence="7">
    <location>
        <begin position="40"/>
        <end position="148"/>
    </location>
</feature>
<accession>A0A3Q3IVQ6</accession>
<keyword evidence="6" id="KW-0325">Glycoprotein</keyword>
<reference evidence="8" key="1">
    <citation type="submission" date="2025-08" db="UniProtKB">
        <authorList>
            <consortium name="Ensembl"/>
        </authorList>
    </citation>
    <scope>IDENTIFICATION</scope>
</reference>
<dbReference type="FunFam" id="3.10.450.10:FF:000009">
    <property type="entry name" value="Alpha-2-HS-glycoprotein 2"/>
    <property type="match status" value="1"/>
</dbReference>
<keyword evidence="2" id="KW-0964">Secreted</keyword>
<evidence type="ECO:0000256" key="2">
    <source>
        <dbReference type="ARBA" id="ARBA00022525"/>
    </source>
</evidence>
<dbReference type="GO" id="GO:0004869">
    <property type="term" value="F:cysteine-type endopeptidase inhibitor activity"/>
    <property type="evidence" value="ECO:0007669"/>
    <property type="project" value="InterPro"/>
</dbReference>
<dbReference type="PANTHER" id="PTHR13814">
    <property type="entry name" value="FETUIN"/>
    <property type="match status" value="1"/>
</dbReference>
<dbReference type="PANTHER" id="PTHR13814:SF6">
    <property type="entry name" value="ALPHA-2-HS-GLYCOPROTEIN"/>
    <property type="match status" value="1"/>
</dbReference>
<protein>
    <recommendedName>
        <fullName evidence="7">Cystatin fetuin-A-type domain-containing protein</fullName>
    </recommendedName>
</protein>
<comment type="subcellular location">
    <subcellularLocation>
        <location evidence="1">Secreted</location>
    </subcellularLocation>
</comment>
<keyword evidence="5" id="KW-1015">Disulfide bond</keyword>
<organism evidence="8 9">
    <name type="scientific">Monopterus albus</name>
    <name type="common">Swamp eel</name>
    <dbReference type="NCBI Taxonomy" id="43700"/>
    <lineage>
        <taxon>Eukaryota</taxon>
        <taxon>Metazoa</taxon>
        <taxon>Chordata</taxon>
        <taxon>Craniata</taxon>
        <taxon>Vertebrata</taxon>
        <taxon>Euteleostomi</taxon>
        <taxon>Actinopterygii</taxon>
        <taxon>Neopterygii</taxon>
        <taxon>Teleostei</taxon>
        <taxon>Neoteleostei</taxon>
        <taxon>Acanthomorphata</taxon>
        <taxon>Anabantaria</taxon>
        <taxon>Synbranchiformes</taxon>
        <taxon>Synbranchidae</taxon>
        <taxon>Monopterus</taxon>
    </lineage>
</organism>
<dbReference type="Proteomes" id="UP000261600">
    <property type="component" value="Unplaced"/>
</dbReference>
<dbReference type="SUPFAM" id="SSF54403">
    <property type="entry name" value="Cystatin/monellin"/>
    <property type="match status" value="1"/>
</dbReference>
<dbReference type="InterPro" id="IPR000010">
    <property type="entry name" value="Cystatin_dom"/>
</dbReference>